<dbReference type="Pfam" id="PF00135">
    <property type="entry name" value="COesterase"/>
    <property type="match status" value="1"/>
</dbReference>
<evidence type="ECO:0000259" key="2">
    <source>
        <dbReference type="Pfam" id="PF00135"/>
    </source>
</evidence>
<dbReference type="InterPro" id="IPR019819">
    <property type="entry name" value="Carboxylesterase_B_CS"/>
</dbReference>
<dbReference type="Gene3D" id="3.40.50.1820">
    <property type="entry name" value="alpha/beta hydrolase"/>
    <property type="match status" value="1"/>
</dbReference>
<dbReference type="SUPFAM" id="SSF53474">
    <property type="entry name" value="alpha/beta-Hydrolases"/>
    <property type="match status" value="1"/>
</dbReference>
<feature type="domain" description="Carboxylesterase type B" evidence="2">
    <location>
        <begin position="40"/>
        <end position="585"/>
    </location>
</feature>
<reference evidence="4" key="1">
    <citation type="submission" date="2025-08" db="UniProtKB">
        <authorList>
            <consortium name="RefSeq"/>
        </authorList>
    </citation>
    <scope>IDENTIFICATION</scope>
</reference>
<dbReference type="OrthoDB" id="6846267at2759"/>
<evidence type="ECO:0000313" key="3">
    <source>
        <dbReference type="Proteomes" id="UP000515204"/>
    </source>
</evidence>
<dbReference type="InterPro" id="IPR050309">
    <property type="entry name" value="Type-B_Carboxylest/Lipase"/>
</dbReference>
<sequence>MMHERSVKFVGGRGGIGSIARCGCCVFALFVILANSLFSGPVVNIKWGPILGKWSKSLNGQPIASFLGIPYALPPLGDLRFKSPQRWNRTWITVRNSTVDGPNCAQLDKSEVIGSEDCLYLNVFMPMIPGNCPTKLPVIVYVHGGSFKTGSSDSKLYAPDYLMDHNVILVTLNYRLNVLGFFSTTNRVAPGNYGLKDIIAALHWVQENIHNFEGNPESVTMMGSSAGAALIHFLALSKKTERLFHRYILHSGTALHPWAFHSKQPYRQICLKLARLVGCLSKKVDNVTMLNETINTEFSGEENIQYNVYDASSDNEEQDEEMMKCMRTVDTRTMLNMTREFFVWRTHPSCFISPILEEESEDAVVIMHPLKVIRNGLFRDIPVIIEIVKDEGLIKSLDFFIDSNARNEMLENFEKFLPFLMEYQDVISDTSTFADAIQNFYFSGNITESNFLYNITEMIGDGLMTWPSFQTVQYQSELGKASVYFSLFAYKGTFSWSFRKGGSAHYGVDHADDMNYFFPLLNNMFADRMLHNTENDRSMIHIMTEMWTNFAREGVPRAWMILKWPDYRDHHKFMRFGIEGSPEIVVQADFLSARMEFWEKLIANVSVKYDIELDVSTNSPESMITVSDAIDHKLTFSLAILTIVFVCALI</sequence>
<keyword evidence="1" id="KW-0325">Glycoprotein</keyword>
<dbReference type="KEGG" id="dqu:106745420"/>
<dbReference type="Proteomes" id="UP000515204">
    <property type="component" value="Unplaced"/>
</dbReference>
<dbReference type="RefSeq" id="XP_014476490.1">
    <property type="nucleotide sequence ID" value="XM_014621004.1"/>
</dbReference>
<protein>
    <submittedName>
        <fullName evidence="4">Esterase E4-like</fullName>
    </submittedName>
</protein>
<dbReference type="InterPro" id="IPR002018">
    <property type="entry name" value="CarbesteraseB"/>
</dbReference>
<dbReference type="InterPro" id="IPR029058">
    <property type="entry name" value="AB_hydrolase_fold"/>
</dbReference>
<evidence type="ECO:0000313" key="4">
    <source>
        <dbReference type="RefSeq" id="XP_014476490.1"/>
    </source>
</evidence>
<dbReference type="GeneID" id="106745420"/>
<proteinExistence type="predicted"/>
<evidence type="ECO:0000256" key="1">
    <source>
        <dbReference type="ARBA" id="ARBA00023180"/>
    </source>
</evidence>
<dbReference type="PROSITE" id="PS00941">
    <property type="entry name" value="CARBOXYLESTERASE_B_2"/>
    <property type="match status" value="1"/>
</dbReference>
<dbReference type="AlphaFoldDB" id="A0A6P3XDQ2"/>
<keyword evidence="3" id="KW-1185">Reference proteome</keyword>
<dbReference type="PANTHER" id="PTHR11559">
    <property type="entry name" value="CARBOXYLESTERASE"/>
    <property type="match status" value="1"/>
</dbReference>
<name>A0A6P3XDQ2_DINQU</name>
<gene>
    <name evidence="4" type="primary">LOC106745420</name>
</gene>
<accession>A0A6P3XDQ2</accession>
<organism evidence="3 4">
    <name type="scientific">Dinoponera quadriceps</name>
    <name type="common">South American ant</name>
    <dbReference type="NCBI Taxonomy" id="609295"/>
    <lineage>
        <taxon>Eukaryota</taxon>
        <taxon>Metazoa</taxon>
        <taxon>Ecdysozoa</taxon>
        <taxon>Arthropoda</taxon>
        <taxon>Hexapoda</taxon>
        <taxon>Insecta</taxon>
        <taxon>Pterygota</taxon>
        <taxon>Neoptera</taxon>
        <taxon>Endopterygota</taxon>
        <taxon>Hymenoptera</taxon>
        <taxon>Apocrita</taxon>
        <taxon>Aculeata</taxon>
        <taxon>Formicoidea</taxon>
        <taxon>Formicidae</taxon>
        <taxon>Ponerinae</taxon>
        <taxon>Ponerini</taxon>
        <taxon>Dinoponera</taxon>
    </lineage>
</organism>